<gene>
    <name evidence="6" type="ORF">SAMN05444584_0927</name>
</gene>
<dbReference type="InterPro" id="IPR027417">
    <property type="entry name" value="P-loop_NTPase"/>
</dbReference>
<dbReference type="RefSeq" id="WP_088823005.1">
    <property type="nucleotide sequence ID" value="NZ_FZLN01000001.1"/>
</dbReference>
<dbReference type="Gene3D" id="3.30.450.90">
    <property type="match status" value="1"/>
</dbReference>
<dbReference type="EMBL" id="FZLN01000001">
    <property type="protein sequence ID" value="SNQ28996.1"/>
    <property type="molecule type" value="Genomic_DNA"/>
</dbReference>
<dbReference type="PANTHER" id="PTHR30258">
    <property type="entry name" value="TYPE II SECRETION SYSTEM PROTEIN GSPE-RELATED"/>
    <property type="match status" value="1"/>
</dbReference>
<dbReference type="Proteomes" id="UP000243463">
    <property type="component" value="Unassembled WGS sequence"/>
</dbReference>
<evidence type="ECO:0000313" key="6">
    <source>
        <dbReference type="EMBL" id="SNQ28996.1"/>
    </source>
</evidence>
<dbReference type="GO" id="GO:0005737">
    <property type="term" value="C:cytoplasm"/>
    <property type="evidence" value="ECO:0007669"/>
    <property type="project" value="UniProtKB-SubCell"/>
</dbReference>
<comment type="similarity">
    <text evidence="2">Belongs to the GSP E family.</text>
</comment>
<accession>A0A217EFN6</accession>
<name>A0A217EFN6_9GAMM</name>
<feature type="domain" description="Bacterial type II secretion system protein E" evidence="5">
    <location>
        <begin position="405"/>
        <end position="419"/>
    </location>
</feature>
<evidence type="ECO:0000256" key="4">
    <source>
        <dbReference type="ARBA" id="ARBA00022840"/>
    </source>
</evidence>
<dbReference type="Pfam" id="PF05157">
    <property type="entry name" value="MshEN"/>
    <property type="match status" value="1"/>
</dbReference>
<dbReference type="AlphaFoldDB" id="A0A217EFN6"/>
<dbReference type="Gene3D" id="3.40.50.300">
    <property type="entry name" value="P-loop containing nucleotide triphosphate hydrolases"/>
    <property type="match status" value="1"/>
</dbReference>
<dbReference type="GO" id="GO:0016887">
    <property type="term" value="F:ATP hydrolysis activity"/>
    <property type="evidence" value="ECO:0007669"/>
    <property type="project" value="TreeGrafter"/>
</dbReference>
<dbReference type="SUPFAM" id="SSF160246">
    <property type="entry name" value="EspE N-terminal domain-like"/>
    <property type="match status" value="1"/>
</dbReference>
<proteinExistence type="inferred from homology"/>
<evidence type="ECO:0000256" key="1">
    <source>
        <dbReference type="ARBA" id="ARBA00004496"/>
    </source>
</evidence>
<dbReference type="InterPro" id="IPR001482">
    <property type="entry name" value="T2SS/T4SS_dom"/>
</dbReference>
<dbReference type="CDD" id="cd01129">
    <property type="entry name" value="PulE-GspE-like"/>
    <property type="match status" value="1"/>
</dbReference>
<comment type="subcellular location">
    <subcellularLocation>
        <location evidence="1">Cytoplasm</location>
    </subcellularLocation>
</comment>
<reference evidence="7" key="1">
    <citation type="submission" date="2017-06" db="EMBL/GenBank/DDBJ databases">
        <authorList>
            <person name="Varghese N."/>
            <person name="Submissions S."/>
        </authorList>
    </citation>
    <scope>NUCLEOTIDE SEQUENCE [LARGE SCALE GENOMIC DNA]</scope>
    <source>
        <strain evidence="7">ANC 5114</strain>
    </source>
</reference>
<keyword evidence="7" id="KW-1185">Reference proteome</keyword>
<dbReference type="GO" id="GO:0005886">
    <property type="term" value="C:plasma membrane"/>
    <property type="evidence" value="ECO:0007669"/>
    <property type="project" value="TreeGrafter"/>
</dbReference>
<evidence type="ECO:0000256" key="3">
    <source>
        <dbReference type="ARBA" id="ARBA00022741"/>
    </source>
</evidence>
<evidence type="ECO:0000313" key="7">
    <source>
        <dbReference type="Proteomes" id="UP000243463"/>
    </source>
</evidence>
<dbReference type="InterPro" id="IPR037257">
    <property type="entry name" value="T2SS_E_N_sf"/>
</dbReference>
<evidence type="ECO:0000256" key="2">
    <source>
        <dbReference type="ARBA" id="ARBA00006611"/>
    </source>
</evidence>
<dbReference type="InterPro" id="IPR007831">
    <property type="entry name" value="T2SS_GspE_N"/>
</dbReference>
<dbReference type="PROSITE" id="PS00662">
    <property type="entry name" value="T2SP_E"/>
    <property type="match status" value="1"/>
</dbReference>
<dbReference type="OrthoDB" id="9804785at2"/>
<dbReference type="SUPFAM" id="SSF52540">
    <property type="entry name" value="P-loop containing nucleoside triphosphate hydrolases"/>
    <property type="match status" value="1"/>
</dbReference>
<dbReference type="FunFam" id="3.40.50.300:FF:000398">
    <property type="entry name" value="Type IV pilus assembly ATPase PilB"/>
    <property type="match status" value="1"/>
</dbReference>
<dbReference type="PANTHER" id="PTHR30258:SF13">
    <property type="entry name" value="SECRETION PATHWAY ATPASE-RELATED"/>
    <property type="match status" value="1"/>
</dbReference>
<protein>
    <submittedName>
        <fullName evidence="6">General secretion pathway protein E</fullName>
    </submittedName>
</protein>
<organism evidence="6 7">
    <name type="scientific">Acinetobacter apis</name>
    <dbReference type="NCBI Taxonomy" id="1229165"/>
    <lineage>
        <taxon>Bacteria</taxon>
        <taxon>Pseudomonadati</taxon>
        <taxon>Pseudomonadota</taxon>
        <taxon>Gammaproteobacteria</taxon>
        <taxon>Moraxellales</taxon>
        <taxon>Moraxellaceae</taxon>
        <taxon>Acinetobacter</taxon>
    </lineage>
</organism>
<keyword evidence="3" id="KW-0547">Nucleotide-binding</keyword>
<keyword evidence="4" id="KW-0067">ATP-binding</keyword>
<dbReference type="Pfam" id="PF00437">
    <property type="entry name" value="T2SSE"/>
    <property type="match status" value="1"/>
</dbReference>
<sequence>MYQKSSSQQYSFFIDLQWCLGELLQANIISEKDKILVQTSHRNKESMAWHPLQWIAQFKLKHCQTQDVLTLDVLTAWLSKRSQMPLFTIDPLNSDVAALTQSMSEEFALRNNILAVGTEDDYVLVGTDQPFFSEWVENLEQSIRPRRVKPVLLNPEHLKRYLVEYYRVSRAVTFSEKNQSNDVRTESVLEIGDIQNPDANDQHIVKLVDWILQFAFEQGASDIHLEPRPDKSKVRFRIDGILHTIYHMPVSTLGAVIARMKILGRMNVAEKRKPQDGRIKTRTPKGIETELRLATLPTAFGEKIVLRIFDPEVLVRNFEQLGFDPHLLSQWNTLTQHSHGIILVTGPTGSGKTTTLYSSLKQLAQDSVNVCSIEDPIEMLEGSFNQMQVNPTIELGFAEGIRAMMRQDPDIMMVGEIRDRETADMAIQAALTGHLVLSTLHTNDAPSSLMRLHDLGIQPFLSAATLLGVLAQRLVRTLCRCKQEVTVNQEMWQQLAVGYDIECPTNIYQAKGCKICRYTGYKGRIGIYEFMPVSLKLKQLIGDDASLIEIKQQAKSDGVEPLRIAGIRKVIAGATSMEEVLRVVPLSS</sequence>
<evidence type="ECO:0000259" key="5">
    <source>
        <dbReference type="PROSITE" id="PS00662"/>
    </source>
</evidence>
<dbReference type="GO" id="GO:0005524">
    <property type="term" value="F:ATP binding"/>
    <property type="evidence" value="ECO:0007669"/>
    <property type="project" value="UniProtKB-KW"/>
</dbReference>